<evidence type="ECO:0008006" key="4">
    <source>
        <dbReference type="Google" id="ProtNLM"/>
    </source>
</evidence>
<keyword evidence="1" id="KW-0812">Transmembrane</keyword>
<dbReference type="RefSeq" id="WP_106322208.1">
    <property type="nucleotide sequence ID" value="NZ_BOMO01000055.1"/>
</dbReference>
<feature type="transmembrane region" description="Helical" evidence="1">
    <location>
        <begin position="34"/>
        <end position="56"/>
    </location>
</feature>
<comment type="caution">
    <text evidence="2">The sequence shown here is derived from an EMBL/GenBank/DDBJ whole genome shotgun (WGS) entry which is preliminary data.</text>
</comment>
<name>A0A2T0K8E1_9ACTN</name>
<gene>
    <name evidence="2" type="ORF">CLV67_11094</name>
</gene>
<dbReference type="Proteomes" id="UP000239415">
    <property type="component" value="Unassembled WGS sequence"/>
</dbReference>
<feature type="transmembrane region" description="Helical" evidence="1">
    <location>
        <begin position="62"/>
        <end position="80"/>
    </location>
</feature>
<evidence type="ECO:0000313" key="2">
    <source>
        <dbReference type="EMBL" id="PRX19342.1"/>
    </source>
</evidence>
<protein>
    <recommendedName>
        <fullName evidence="4">DUF3040 family protein</fullName>
    </recommendedName>
</protein>
<evidence type="ECO:0000256" key="1">
    <source>
        <dbReference type="SAM" id="Phobius"/>
    </source>
</evidence>
<keyword evidence="3" id="KW-1185">Reference proteome</keyword>
<dbReference type="OrthoDB" id="3298670at2"/>
<keyword evidence="1" id="KW-1133">Transmembrane helix</keyword>
<dbReference type="AlphaFoldDB" id="A0A2T0K8E1"/>
<evidence type="ECO:0000313" key="3">
    <source>
        <dbReference type="Proteomes" id="UP000239415"/>
    </source>
</evidence>
<dbReference type="EMBL" id="PVMZ01000010">
    <property type="protein sequence ID" value="PRX19342.1"/>
    <property type="molecule type" value="Genomic_DNA"/>
</dbReference>
<keyword evidence="1" id="KW-0472">Membrane</keyword>
<sequence>MATGDKQREFDQIVDRLVADFPSLAGPRRWPRPVLLAAAIVGGVVWGLLSVAMVAWGTAGVVLTLVVVALTIAGLVADSYRWRRRGRL</sequence>
<proteinExistence type="predicted"/>
<organism evidence="2 3">
    <name type="scientific">Actinoplanes italicus</name>
    <dbReference type="NCBI Taxonomy" id="113567"/>
    <lineage>
        <taxon>Bacteria</taxon>
        <taxon>Bacillati</taxon>
        <taxon>Actinomycetota</taxon>
        <taxon>Actinomycetes</taxon>
        <taxon>Micromonosporales</taxon>
        <taxon>Micromonosporaceae</taxon>
        <taxon>Actinoplanes</taxon>
    </lineage>
</organism>
<reference evidence="2 3" key="1">
    <citation type="submission" date="2018-03" db="EMBL/GenBank/DDBJ databases">
        <title>Genomic Encyclopedia of Archaeal and Bacterial Type Strains, Phase II (KMG-II): from individual species to whole genera.</title>
        <authorList>
            <person name="Goeker M."/>
        </authorList>
    </citation>
    <scope>NUCLEOTIDE SEQUENCE [LARGE SCALE GENOMIC DNA]</scope>
    <source>
        <strain evidence="2 3">DSM 43146</strain>
    </source>
</reference>
<accession>A0A2T0K8E1</accession>